<evidence type="ECO:0008006" key="3">
    <source>
        <dbReference type="Google" id="ProtNLM"/>
    </source>
</evidence>
<accession>A0ABN6ZPU7</accession>
<dbReference type="Pfam" id="PF19891">
    <property type="entry name" value="DUF6364"/>
    <property type="match status" value="1"/>
</dbReference>
<organism evidence="1 2">
    <name type="scientific">Pyrodictium abyssi</name>
    <dbReference type="NCBI Taxonomy" id="54256"/>
    <lineage>
        <taxon>Archaea</taxon>
        <taxon>Thermoproteota</taxon>
        <taxon>Thermoprotei</taxon>
        <taxon>Desulfurococcales</taxon>
        <taxon>Pyrodictiaceae</taxon>
        <taxon>Pyrodictium</taxon>
    </lineage>
</organism>
<dbReference type="GeneID" id="89289821"/>
<proteinExistence type="predicted"/>
<reference evidence="1 2" key="1">
    <citation type="submission" date="2023-09" db="EMBL/GenBank/DDBJ databases">
        <title>Pyrofollis japonicus gen. nov. sp. nov., a novel member of the family Pyrodictiaceae isolated from the Iheya North hydrothermal field.</title>
        <authorList>
            <person name="Miyazaki U."/>
            <person name="Sanari M."/>
            <person name="Tame A."/>
            <person name="Kitajima M."/>
            <person name="Okamoto A."/>
            <person name="Sawayama S."/>
            <person name="Miyazaki J."/>
            <person name="Takai K."/>
            <person name="Nakagawa S."/>
        </authorList>
    </citation>
    <scope>NUCLEOTIDE SEQUENCE [LARGE SCALE GENOMIC DNA]</scope>
    <source>
        <strain evidence="1 2">AV2</strain>
    </source>
</reference>
<name>A0ABN6ZPU7_9CREN</name>
<keyword evidence="2" id="KW-1185">Reference proteome</keyword>
<dbReference type="Proteomes" id="UP001341135">
    <property type="component" value="Chromosome"/>
</dbReference>
<dbReference type="InterPro" id="IPR045944">
    <property type="entry name" value="DUF6364"/>
</dbReference>
<evidence type="ECO:0000313" key="2">
    <source>
        <dbReference type="Proteomes" id="UP001341135"/>
    </source>
</evidence>
<evidence type="ECO:0000313" key="1">
    <source>
        <dbReference type="EMBL" id="BES82245.1"/>
    </source>
</evidence>
<sequence length="95" mass="10514">MAKRKLTLSVEEGLLKEVKSLVASEGGSLSRVFEEFLEYMAPSRWLDELAKELGIGELEPVAPSEVPRLRPRGLDAARVVRELRAGRAERVTPVA</sequence>
<dbReference type="RefSeq" id="WP_338249380.1">
    <property type="nucleotide sequence ID" value="NZ_AP028907.1"/>
</dbReference>
<protein>
    <recommendedName>
        <fullName evidence="3">Ribbon-helix-helix protein CopG domain-containing protein</fullName>
    </recommendedName>
</protein>
<gene>
    <name evidence="1" type="ORF">PABY_18120</name>
</gene>
<dbReference type="EMBL" id="AP028907">
    <property type="protein sequence ID" value="BES82245.1"/>
    <property type="molecule type" value="Genomic_DNA"/>
</dbReference>